<keyword evidence="7" id="KW-1185">Reference proteome</keyword>
<dbReference type="InterPro" id="IPR006619">
    <property type="entry name" value="PGRP_domain_met/bac"/>
</dbReference>
<feature type="domain" description="Peptidoglycan recognition protein family" evidence="5">
    <location>
        <begin position="145"/>
        <end position="298"/>
    </location>
</feature>
<proteinExistence type="inferred from homology"/>
<dbReference type="InterPro" id="IPR015510">
    <property type="entry name" value="PGRP"/>
</dbReference>
<dbReference type="EMBL" id="CP036287">
    <property type="protein sequence ID" value="QDU67402.1"/>
    <property type="molecule type" value="Genomic_DNA"/>
</dbReference>
<feature type="chain" id="PRO_5021967502" evidence="3">
    <location>
        <begin position="18"/>
        <end position="361"/>
    </location>
</feature>
<dbReference type="GO" id="GO:0009253">
    <property type="term" value="P:peptidoglycan catabolic process"/>
    <property type="evidence" value="ECO:0007669"/>
    <property type="project" value="InterPro"/>
</dbReference>
<protein>
    <submittedName>
        <fullName evidence="6">N-acetylmuramoyl-L-alanine amidase</fullName>
    </submittedName>
</protein>
<dbReference type="Gene3D" id="3.40.80.10">
    <property type="entry name" value="Peptidoglycan recognition protein-like"/>
    <property type="match status" value="1"/>
</dbReference>
<dbReference type="InterPro" id="IPR002502">
    <property type="entry name" value="Amidase_domain"/>
</dbReference>
<evidence type="ECO:0000256" key="1">
    <source>
        <dbReference type="ARBA" id="ARBA00007553"/>
    </source>
</evidence>
<evidence type="ECO:0000313" key="7">
    <source>
        <dbReference type="Proteomes" id="UP000316921"/>
    </source>
</evidence>
<feature type="region of interest" description="Disordered" evidence="2">
    <location>
        <begin position="322"/>
        <end position="361"/>
    </location>
</feature>
<comment type="similarity">
    <text evidence="1">Belongs to the N-acetylmuramoyl-L-alanine amidase 2 family.</text>
</comment>
<dbReference type="PANTHER" id="PTHR11022:SF41">
    <property type="entry name" value="PEPTIDOGLYCAN-RECOGNITION PROTEIN LC-RELATED"/>
    <property type="match status" value="1"/>
</dbReference>
<keyword evidence="3" id="KW-0732">Signal</keyword>
<dbReference type="SMART" id="SM00644">
    <property type="entry name" value="Ami_2"/>
    <property type="match status" value="1"/>
</dbReference>
<evidence type="ECO:0000259" key="5">
    <source>
        <dbReference type="SMART" id="SM00701"/>
    </source>
</evidence>
<evidence type="ECO:0000256" key="3">
    <source>
        <dbReference type="SAM" id="SignalP"/>
    </source>
</evidence>
<dbReference type="AlphaFoldDB" id="A0A518BKA1"/>
<gene>
    <name evidence="6" type="ORF">Pla133_24850</name>
</gene>
<evidence type="ECO:0000256" key="2">
    <source>
        <dbReference type="SAM" id="MobiDB-lite"/>
    </source>
</evidence>
<dbReference type="Proteomes" id="UP000316921">
    <property type="component" value="Chromosome"/>
</dbReference>
<dbReference type="SMART" id="SM00701">
    <property type="entry name" value="PGRP"/>
    <property type="match status" value="1"/>
</dbReference>
<dbReference type="SUPFAM" id="SSF55846">
    <property type="entry name" value="N-acetylmuramoyl-L-alanine amidase-like"/>
    <property type="match status" value="1"/>
</dbReference>
<dbReference type="GO" id="GO:0008270">
    <property type="term" value="F:zinc ion binding"/>
    <property type="evidence" value="ECO:0007669"/>
    <property type="project" value="InterPro"/>
</dbReference>
<dbReference type="Pfam" id="PF01510">
    <property type="entry name" value="Amidase_2"/>
    <property type="match status" value="1"/>
</dbReference>
<dbReference type="PROSITE" id="PS51257">
    <property type="entry name" value="PROKAR_LIPOPROTEIN"/>
    <property type="match status" value="1"/>
</dbReference>
<dbReference type="GO" id="GO:0008745">
    <property type="term" value="F:N-acetylmuramoyl-L-alanine amidase activity"/>
    <property type="evidence" value="ECO:0007669"/>
    <property type="project" value="InterPro"/>
</dbReference>
<dbReference type="CDD" id="cd06583">
    <property type="entry name" value="PGRP"/>
    <property type="match status" value="1"/>
</dbReference>
<dbReference type="InterPro" id="IPR036505">
    <property type="entry name" value="Amidase/PGRP_sf"/>
</dbReference>
<organism evidence="6 7">
    <name type="scientific">Engelhardtia mirabilis</name>
    <dbReference type="NCBI Taxonomy" id="2528011"/>
    <lineage>
        <taxon>Bacteria</taxon>
        <taxon>Pseudomonadati</taxon>
        <taxon>Planctomycetota</taxon>
        <taxon>Planctomycetia</taxon>
        <taxon>Planctomycetia incertae sedis</taxon>
        <taxon>Engelhardtia</taxon>
    </lineage>
</organism>
<reference evidence="6 7" key="1">
    <citation type="submission" date="2019-02" db="EMBL/GenBank/DDBJ databases">
        <title>Deep-cultivation of Planctomycetes and their phenomic and genomic characterization uncovers novel biology.</title>
        <authorList>
            <person name="Wiegand S."/>
            <person name="Jogler M."/>
            <person name="Boedeker C."/>
            <person name="Pinto D."/>
            <person name="Vollmers J."/>
            <person name="Rivas-Marin E."/>
            <person name="Kohn T."/>
            <person name="Peeters S.H."/>
            <person name="Heuer A."/>
            <person name="Rast P."/>
            <person name="Oberbeckmann S."/>
            <person name="Bunk B."/>
            <person name="Jeske O."/>
            <person name="Meyerdierks A."/>
            <person name="Storesund J.E."/>
            <person name="Kallscheuer N."/>
            <person name="Luecker S."/>
            <person name="Lage O.M."/>
            <person name="Pohl T."/>
            <person name="Merkel B.J."/>
            <person name="Hornburger P."/>
            <person name="Mueller R.-W."/>
            <person name="Bruemmer F."/>
            <person name="Labrenz M."/>
            <person name="Spormann A.M."/>
            <person name="Op den Camp H."/>
            <person name="Overmann J."/>
            <person name="Amann R."/>
            <person name="Jetten M.S.M."/>
            <person name="Mascher T."/>
            <person name="Medema M.H."/>
            <person name="Devos D.P."/>
            <person name="Kaster A.-K."/>
            <person name="Ovreas L."/>
            <person name="Rohde M."/>
            <person name="Galperin M.Y."/>
            <person name="Jogler C."/>
        </authorList>
    </citation>
    <scope>NUCLEOTIDE SEQUENCE [LARGE SCALE GENOMIC DNA]</scope>
    <source>
        <strain evidence="6 7">Pla133</strain>
    </source>
</reference>
<dbReference type="KEGG" id="pbap:Pla133_24850"/>
<sequence length="361" mass="38552" precursor="true">MALVRGLAIALLVVACAAPGPRLGARVQFNDWAQLPMGWERLDRIDRWLSAEGPGAASEERLDALLDLAEGRAEMAALDRNSADPEVISTRLELAALGFQAVLTDRLASAYQQHRAEDGLAAIEQLGLDVGHVDKAERVEASFSGTAIPRAIWGASPADRRDMTPASRWNKITVHHTAMSAGHLHGASLAASADALRRVQHEHVSTNGWADIGYHFLIDPCGRVFQGRELQWQGAHAGRDPATGANFNSGNIGICLLGNFNSERPTPAALIALTQLIDGLRGQYGIARSAVFGHRHFKNTECPGTNLASWLTRYKAGLAMSSSSDSSPTLGDQPRAASLAATPTTSLGSWDRTRSGSSSVR</sequence>
<evidence type="ECO:0000259" key="4">
    <source>
        <dbReference type="SMART" id="SM00644"/>
    </source>
</evidence>
<feature type="domain" description="N-acetylmuramoyl-L-alanine amidase" evidence="4">
    <location>
        <begin position="158"/>
        <end position="304"/>
    </location>
</feature>
<evidence type="ECO:0000313" key="6">
    <source>
        <dbReference type="EMBL" id="QDU67402.1"/>
    </source>
</evidence>
<dbReference type="PANTHER" id="PTHR11022">
    <property type="entry name" value="PEPTIDOGLYCAN RECOGNITION PROTEIN"/>
    <property type="match status" value="1"/>
</dbReference>
<name>A0A518BKA1_9BACT</name>
<feature type="signal peptide" evidence="3">
    <location>
        <begin position="1"/>
        <end position="17"/>
    </location>
</feature>
<feature type="compositionally biased region" description="Low complexity" evidence="2">
    <location>
        <begin position="336"/>
        <end position="347"/>
    </location>
</feature>
<accession>A0A518BKA1</accession>